<reference evidence="2" key="1">
    <citation type="journal article" date="2005" name="PLoS Biol.">
        <title>The genomes of Oryza sativa: a history of duplications.</title>
        <authorList>
            <person name="Yu J."/>
            <person name="Wang J."/>
            <person name="Lin W."/>
            <person name="Li S."/>
            <person name="Li H."/>
            <person name="Zhou J."/>
            <person name="Ni P."/>
            <person name="Dong W."/>
            <person name="Hu S."/>
            <person name="Zeng C."/>
            <person name="Zhang J."/>
            <person name="Zhang Y."/>
            <person name="Li R."/>
            <person name="Xu Z."/>
            <person name="Li S."/>
            <person name="Li X."/>
            <person name="Zheng H."/>
            <person name="Cong L."/>
            <person name="Lin L."/>
            <person name="Yin J."/>
            <person name="Geng J."/>
            <person name="Li G."/>
            <person name="Shi J."/>
            <person name="Liu J."/>
            <person name="Lv H."/>
            <person name="Li J."/>
            <person name="Wang J."/>
            <person name="Deng Y."/>
            <person name="Ran L."/>
            <person name="Shi X."/>
            <person name="Wang X."/>
            <person name="Wu Q."/>
            <person name="Li C."/>
            <person name="Ren X."/>
            <person name="Wang J."/>
            <person name="Wang X."/>
            <person name="Li D."/>
            <person name="Liu D."/>
            <person name="Zhang X."/>
            <person name="Ji Z."/>
            <person name="Zhao W."/>
            <person name="Sun Y."/>
            <person name="Zhang Z."/>
            <person name="Bao J."/>
            <person name="Han Y."/>
            <person name="Dong L."/>
            <person name="Ji J."/>
            <person name="Chen P."/>
            <person name="Wu S."/>
            <person name="Liu J."/>
            <person name="Xiao Y."/>
            <person name="Bu D."/>
            <person name="Tan J."/>
            <person name="Yang L."/>
            <person name="Ye C."/>
            <person name="Zhang J."/>
            <person name="Xu J."/>
            <person name="Zhou Y."/>
            <person name="Yu Y."/>
            <person name="Zhang B."/>
            <person name="Zhuang S."/>
            <person name="Wei H."/>
            <person name="Liu B."/>
            <person name="Lei M."/>
            <person name="Yu H."/>
            <person name="Li Y."/>
            <person name="Xu H."/>
            <person name="Wei S."/>
            <person name="He X."/>
            <person name="Fang L."/>
            <person name="Zhang Z."/>
            <person name="Zhang Y."/>
            <person name="Huang X."/>
            <person name="Su Z."/>
            <person name="Tong W."/>
            <person name="Li J."/>
            <person name="Tong Z."/>
            <person name="Li S."/>
            <person name="Ye J."/>
            <person name="Wang L."/>
            <person name="Fang L."/>
            <person name="Lei T."/>
            <person name="Chen C."/>
            <person name="Chen H."/>
            <person name="Xu Z."/>
            <person name="Li H."/>
            <person name="Huang H."/>
            <person name="Zhang F."/>
            <person name="Xu H."/>
            <person name="Li N."/>
            <person name="Zhao C."/>
            <person name="Li S."/>
            <person name="Dong L."/>
            <person name="Huang Y."/>
            <person name="Li L."/>
            <person name="Xi Y."/>
            <person name="Qi Q."/>
            <person name="Li W."/>
            <person name="Zhang B."/>
            <person name="Hu W."/>
            <person name="Zhang Y."/>
            <person name="Tian X."/>
            <person name="Jiao Y."/>
            <person name="Liang X."/>
            <person name="Jin J."/>
            <person name="Gao L."/>
            <person name="Zheng W."/>
            <person name="Hao B."/>
            <person name="Liu S."/>
            <person name="Wang W."/>
            <person name="Yuan L."/>
            <person name="Cao M."/>
            <person name="McDermott J."/>
            <person name="Samudrala R."/>
            <person name="Wang J."/>
            <person name="Wong G.K."/>
            <person name="Yang H."/>
        </authorList>
    </citation>
    <scope>NUCLEOTIDE SEQUENCE [LARGE SCALE GENOMIC DNA]</scope>
</reference>
<accession>B9G3G6</accession>
<evidence type="ECO:0000256" key="1">
    <source>
        <dbReference type="SAM" id="MobiDB-lite"/>
    </source>
</evidence>
<evidence type="ECO:0000313" key="2">
    <source>
        <dbReference type="EMBL" id="EEE69663.1"/>
    </source>
</evidence>
<dbReference type="Proteomes" id="UP000007752">
    <property type="component" value="Chromosome 9"/>
</dbReference>
<sequence length="139" mass="15227">MAISRSAPMEERDQLQGARRSAVGDYLEQQQQQDGVYLIHSQVMRIKKEEEEARELLLKLQLLETRPAGGGRCPATTLRASRSAPMEERDQLQGARRSAVGDYLETRPAGGGRCPATTLRASRSLSPLRRAGGAIPVGE</sequence>
<reference evidence="2" key="2">
    <citation type="submission" date="2008-12" db="EMBL/GenBank/DDBJ databases">
        <title>Improved gene annotation of the rice (Oryza sativa) genomes.</title>
        <authorList>
            <person name="Wang J."/>
            <person name="Li R."/>
            <person name="Fan W."/>
            <person name="Huang Q."/>
            <person name="Zhang J."/>
            <person name="Zhou Y."/>
            <person name="Hu Y."/>
            <person name="Zi S."/>
            <person name="Li J."/>
            <person name="Ni P."/>
            <person name="Zheng H."/>
            <person name="Zhang Y."/>
            <person name="Zhao M."/>
            <person name="Hao Q."/>
            <person name="McDermott J."/>
            <person name="Samudrala R."/>
            <person name="Kristiansen K."/>
            <person name="Wong G.K.-S."/>
        </authorList>
    </citation>
    <scope>NUCLEOTIDE SEQUENCE</scope>
</reference>
<gene>
    <name evidence="2" type="ORF">OsJ_29286</name>
</gene>
<proteinExistence type="predicted"/>
<name>B9G3G6_ORYSJ</name>
<dbReference type="PANTHER" id="PTHR34780">
    <property type="entry name" value="OS08G0427800 PROTEIN"/>
    <property type="match status" value="1"/>
</dbReference>
<feature type="region of interest" description="Disordered" evidence="1">
    <location>
        <begin position="1"/>
        <end position="26"/>
    </location>
</feature>
<dbReference type="AlphaFoldDB" id="B9G3G6"/>
<organism evidence="2">
    <name type="scientific">Oryza sativa subsp. japonica</name>
    <name type="common">Rice</name>
    <dbReference type="NCBI Taxonomy" id="39947"/>
    <lineage>
        <taxon>Eukaryota</taxon>
        <taxon>Viridiplantae</taxon>
        <taxon>Streptophyta</taxon>
        <taxon>Embryophyta</taxon>
        <taxon>Tracheophyta</taxon>
        <taxon>Spermatophyta</taxon>
        <taxon>Magnoliopsida</taxon>
        <taxon>Liliopsida</taxon>
        <taxon>Poales</taxon>
        <taxon>Poaceae</taxon>
        <taxon>BOP clade</taxon>
        <taxon>Oryzoideae</taxon>
        <taxon>Oryzeae</taxon>
        <taxon>Oryzinae</taxon>
        <taxon>Oryza</taxon>
        <taxon>Oryza sativa</taxon>
    </lineage>
</organism>
<dbReference type="PANTHER" id="PTHR34780:SF8">
    <property type="match status" value="1"/>
</dbReference>
<dbReference type="EMBL" id="CM000146">
    <property type="protein sequence ID" value="EEE69663.1"/>
    <property type="molecule type" value="Genomic_DNA"/>
</dbReference>
<protein>
    <submittedName>
        <fullName evidence="2">Uncharacterized protein</fullName>
    </submittedName>
</protein>
<feature type="region of interest" description="Disordered" evidence="1">
    <location>
        <begin position="68"/>
        <end position="98"/>
    </location>
</feature>
<dbReference type="HOGENOM" id="CLU_2908176_0_0_1"/>